<evidence type="ECO:0000313" key="12">
    <source>
        <dbReference type="EMBL" id="KAG8469881.1"/>
    </source>
</evidence>
<accession>A0A8J6CG91</accession>
<dbReference type="AlphaFoldDB" id="A0A8J6CG91"/>
<comment type="similarity">
    <text evidence="1">Belongs to the methyltransferase superfamily. NTM1 family.</text>
</comment>
<keyword evidence="2" id="KW-0489">Methyltransferase</keyword>
<proteinExistence type="inferred from homology"/>
<dbReference type="EMBL" id="JAGTXO010000002">
    <property type="protein sequence ID" value="KAG8469881.1"/>
    <property type="molecule type" value="Genomic_DNA"/>
</dbReference>
<evidence type="ECO:0000256" key="7">
    <source>
        <dbReference type="ARBA" id="ARBA00043129"/>
    </source>
</evidence>
<keyword evidence="3" id="KW-0808">Transferase</keyword>
<keyword evidence="13" id="KW-1185">Reference proteome</keyword>
<dbReference type="GO" id="GO:0032259">
    <property type="term" value="P:methylation"/>
    <property type="evidence" value="ECO:0007669"/>
    <property type="project" value="UniProtKB-KW"/>
</dbReference>
<evidence type="ECO:0000256" key="1">
    <source>
        <dbReference type="ARBA" id="ARBA00009059"/>
    </source>
</evidence>
<evidence type="ECO:0000256" key="11">
    <source>
        <dbReference type="PIRSR" id="PIRSR016958-1"/>
    </source>
</evidence>
<protein>
    <recommendedName>
        <fullName evidence="6">Alpha N-terminal protein methyltransferase 1</fullName>
        <ecNumber evidence="5">2.1.1.244</ecNumber>
    </recommendedName>
    <alternativeName>
        <fullName evidence="7">X-Pro-Lys N-terminal protein methyltransferase 1</fullName>
    </alternativeName>
</protein>
<evidence type="ECO:0000256" key="4">
    <source>
        <dbReference type="ARBA" id="ARBA00022691"/>
    </source>
</evidence>
<dbReference type="EC" id="2.1.1.244" evidence="5"/>
<evidence type="ECO:0000256" key="10">
    <source>
        <dbReference type="ARBA" id="ARBA00048167"/>
    </source>
</evidence>
<comment type="catalytic activity">
    <reaction evidence="8">
        <text>N-terminal L-seryl-L-prolyl-L-lysyl-[protein] + 3 S-adenosyl-L-methionine = N-terminal N,N,N-trimethyl-L-seryl-L-prolyl-L-lysyl-[protein] + 3 S-adenosyl-L-homocysteine + 3 H(+)</text>
        <dbReference type="Rhea" id="RHEA:54724"/>
        <dbReference type="Rhea" id="RHEA-COMP:13789"/>
        <dbReference type="Rhea" id="RHEA-COMP:13973"/>
        <dbReference type="ChEBI" id="CHEBI:15378"/>
        <dbReference type="ChEBI" id="CHEBI:57856"/>
        <dbReference type="ChEBI" id="CHEBI:59789"/>
        <dbReference type="ChEBI" id="CHEBI:138061"/>
        <dbReference type="ChEBI" id="CHEBI:138317"/>
        <dbReference type="EC" id="2.1.1.244"/>
    </reaction>
</comment>
<sequence length="207" mass="23396">MIGDEGSEADIEHSLKFLHDALERCPRARRARAMDGGAGVGRVTKHVLLKMFNSVHLIEGSEALSKHSRRYLGNKRAQRCSFAHARLEGFQPMPGAFDLVWIQWTLQYMIDDDVVEFLRNCAASLERFGVVVVKENRPSWRGKESRFEFDTPAGPNARFDITRPDAHHAWLFAQAGLCVVHSEHFDETTAWLLAPRNERAAGPSVSR</sequence>
<dbReference type="Proteomes" id="UP000751190">
    <property type="component" value="Unassembled WGS sequence"/>
</dbReference>
<evidence type="ECO:0000256" key="9">
    <source>
        <dbReference type="ARBA" id="ARBA00047885"/>
    </source>
</evidence>
<name>A0A8J6CG91_DIALT</name>
<dbReference type="PIRSF" id="PIRSF016958">
    <property type="entry name" value="DUF858_MeTrfase_lik"/>
    <property type="match status" value="1"/>
</dbReference>
<feature type="binding site" evidence="11">
    <location>
        <position position="37"/>
    </location>
    <ligand>
        <name>S-adenosyl-L-methionine</name>
        <dbReference type="ChEBI" id="CHEBI:59789"/>
    </ligand>
</feature>
<dbReference type="OrthoDB" id="1298661at2759"/>
<evidence type="ECO:0000256" key="6">
    <source>
        <dbReference type="ARBA" id="ARBA00039449"/>
    </source>
</evidence>
<dbReference type="Gene3D" id="3.40.50.150">
    <property type="entry name" value="Vaccinia Virus protein VP39"/>
    <property type="match status" value="1"/>
</dbReference>
<dbReference type="GO" id="GO:0071885">
    <property type="term" value="F:N-terminal protein N-methyltransferase activity"/>
    <property type="evidence" value="ECO:0007669"/>
    <property type="project" value="UniProtKB-EC"/>
</dbReference>
<organism evidence="12 13">
    <name type="scientific">Diacronema lutheri</name>
    <name type="common">Unicellular marine alga</name>
    <name type="synonym">Monochrysis lutheri</name>
    <dbReference type="NCBI Taxonomy" id="2081491"/>
    <lineage>
        <taxon>Eukaryota</taxon>
        <taxon>Haptista</taxon>
        <taxon>Haptophyta</taxon>
        <taxon>Pavlovophyceae</taxon>
        <taxon>Pavlovales</taxon>
        <taxon>Pavlovaceae</taxon>
        <taxon>Diacronema</taxon>
    </lineage>
</organism>
<evidence type="ECO:0000256" key="2">
    <source>
        <dbReference type="ARBA" id="ARBA00022603"/>
    </source>
</evidence>
<dbReference type="PANTHER" id="PTHR12753:SF0">
    <property type="entry name" value="ALPHA N-TERMINAL PROTEIN METHYLTRANSFERASE 1"/>
    <property type="match status" value="1"/>
</dbReference>
<dbReference type="OMA" id="CALDCAC"/>
<evidence type="ECO:0000256" key="8">
    <source>
        <dbReference type="ARBA" id="ARBA00047306"/>
    </source>
</evidence>
<dbReference type="GO" id="GO:0005737">
    <property type="term" value="C:cytoplasm"/>
    <property type="evidence" value="ECO:0007669"/>
    <property type="project" value="TreeGrafter"/>
</dbReference>
<evidence type="ECO:0000313" key="13">
    <source>
        <dbReference type="Proteomes" id="UP000751190"/>
    </source>
</evidence>
<evidence type="ECO:0000256" key="3">
    <source>
        <dbReference type="ARBA" id="ARBA00022679"/>
    </source>
</evidence>
<evidence type="ECO:0000256" key="5">
    <source>
        <dbReference type="ARBA" id="ARBA00039112"/>
    </source>
</evidence>
<gene>
    <name evidence="12" type="ORF">KFE25_006336</name>
</gene>
<comment type="catalytic activity">
    <reaction evidence="9">
        <text>N-terminal L-prolyl-L-prolyl-L-lysyl-[protein] + 2 S-adenosyl-L-methionine = N-terminal N,N-dimethyl-L-prolyl-L-prolyl-L-lysyl-[protein] + 2 S-adenosyl-L-homocysteine + 2 H(+)</text>
        <dbReference type="Rhea" id="RHEA:54736"/>
        <dbReference type="Rhea" id="RHEA-COMP:13787"/>
        <dbReference type="Rhea" id="RHEA-COMP:13974"/>
        <dbReference type="ChEBI" id="CHEBI:15378"/>
        <dbReference type="ChEBI" id="CHEBI:57856"/>
        <dbReference type="ChEBI" id="CHEBI:59789"/>
        <dbReference type="ChEBI" id="CHEBI:138059"/>
        <dbReference type="ChEBI" id="CHEBI:138318"/>
        <dbReference type="EC" id="2.1.1.244"/>
    </reaction>
</comment>
<comment type="catalytic activity">
    <reaction evidence="10">
        <text>N-terminal L-alanyl-L-prolyl-L-lysyl-[protein] + 3 S-adenosyl-L-methionine = N-terminal N,N,N-trimethyl-L-alanyl-L-prolyl-L-lysyl-[protein] + 3 S-adenosyl-L-homocysteine + 3 H(+)</text>
        <dbReference type="Rhea" id="RHEA:54712"/>
        <dbReference type="Rhea" id="RHEA-COMP:13785"/>
        <dbReference type="Rhea" id="RHEA-COMP:13971"/>
        <dbReference type="ChEBI" id="CHEBI:15378"/>
        <dbReference type="ChEBI" id="CHEBI:57856"/>
        <dbReference type="ChEBI" id="CHEBI:59789"/>
        <dbReference type="ChEBI" id="CHEBI:138057"/>
        <dbReference type="ChEBI" id="CHEBI:138315"/>
        <dbReference type="EC" id="2.1.1.244"/>
    </reaction>
</comment>
<reference evidence="12" key="1">
    <citation type="submission" date="2021-05" db="EMBL/GenBank/DDBJ databases">
        <title>The genome of the haptophyte Pavlova lutheri (Diacronema luteri, Pavlovales) - a model for lipid biosynthesis in eukaryotic algae.</title>
        <authorList>
            <person name="Hulatt C.J."/>
            <person name="Posewitz M.C."/>
        </authorList>
    </citation>
    <scope>NUCLEOTIDE SEQUENCE</scope>
    <source>
        <strain evidence="12">NIVA-4/92</strain>
    </source>
</reference>
<dbReference type="InterPro" id="IPR029063">
    <property type="entry name" value="SAM-dependent_MTases_sf"/>
</dbReference>
<dbReference type="Pfam" id="PF05891">
    <property type="entry name" value="Methyltransf_PK"/>
    <property type="match status" value="1"/>
</dbReference>
<comment type="caution">
    <text evidence="12">The sequence shown here is derived from an EMBL/GenBank/DDBJ whole genome shotgun (WGS) entry which is preliminary data.</text>
</comment>
<keyword evidence="4 11" id="KW-0949">S-adenosyl-L-methionine</keyword>
<feature type="binding site" evidence="11">
    <location>
        <position position="103"/>
    </location>
    <ligand>
        <name>S-adenosyl-L-methionine</name>
        <dbReference type="ChEBI" id="CHEBI:59789"/>
    </ligand>
</feature>
<feature type="binding site" evidence="11">
    <location>
        <position position="42"/>
    </location>
    <ligand>
        <name>S-adenosyl-L-methionine</name>
        <dbReference type="ChEBI" id="CHEBI:59789"/>
    </ligand>
</feature>
<dbReference type="SUPFAM" id="SSF53335">
    <property type="entry name" value="S-adenosyl-L-methionine-dependent methyltransferases"/>
    <property type="match status" value="1"/>
</dbReference>
<dbReference type="InterPro" id="IPR008576">
    <property type="entry name" value="MeTrfase_NTM1"/>
</dbReference>
<dbReference type="PANTHER" id="PTHR12753">
    <property type="entry name" value="AD-003 - RELATED"/>
    <property type="match status" value="1"/>
</dbReference>